<dbReference type="AlphaFoldDB" id="A0A1I0QKR0"/>
<dbReference type="RefSeq" id="WP_090258842.1">
    <property type="nucleotide sequence ID" value="NZ_FOIR01000002.1"/>
</dbReference>
<dbReference type="STRING" id="1267423.SAMN05216290_2426"/>
<reference evidence="3" key="1">
    <citation type="submission" date="2016-10" db="EMBL/GenBank/DDBJ databases">
        <authorList>
            <person name="Varghese N."/>
            <person name="Submissions S."/>
        </authorList>
    </citation>
    <scope>NUCLEOTIDE SEQUENCE [LARGE SCALE GENOMIC DNA]</scope>
    <source>
        <strain evidence="3">CGMCC 1.12402</strain>
    </source>
</reference>
<dbReference type="InterPro" id="IPR035093">
    <property type="entry name" value="RelE/ParE_toxin_dom_sf"/>
</dbReference>
<dbReference type="Proteomes" id="UP000199437">
    <property type="component" value="Unassembled WGS sequence"/>
</dbReference>
<dbReference type="InterPro" id="IPR007712">
    <property type="entry name" value="RelE/ParE_toxin"/>
</dbReference>
<evidence type="ECO:0000313" key="3">
    <source>
        <dbReference type="Proteomes" id="UP000199437"/>
    </source>
</evidence>
<name>A0A1I0QKR0_9BACT</name>
<evidence type="ECO:0000256" key="1">
    <source>
        <dbReference type="ARBA" id="ARBA00022649"/>
    </source>
</evidence>
<dbReference type="GeneID" id="99988819"/>
<sequence length="101" mass="11955">MREVRLSKRTSKKLDKLLHYLETAWSYKVKSDFIKKLNKAINQIARYPESAEKSAIVKGLHRMVVTKQTTFYYRFNANSVTIVTLFDTRMHPGKIKDQTRF</sequence>
<keyword evidence="1" id="KW-1277">Toxin-antitoxin system</keyword>
<dbReference type="OrthoDB" id="961141at2"/>
<proteinExistence type="predicted"/>
<organism evidence="2 3">
    <name type="scientific">Roseivirga pacifica</name>
    <dbReference type="NCBI Taxonomy" id="1267423"/>
    <lineage>
        <taxon>Bacteria</taxon>
        <taxon>Pseudomonadati</taxon>
        <taxon>Bacteroidota</taxon>
        <taxon>Cytophagia</taxon>
        <taxon>Cytophagales</taxon>
        <taxon>Roseivirgaceae</taxon>
        <taxon>Roseivirga</taxon>
    </lineage>
</organism>
<accession>A0A1I0QKR0</accession>
<keyword evidence="3" id="KW-1185">Reference proteome</keyword>
<dbReference type="EMBL" id="FOIR01000002">
    <property type="protein sequence ID" value="SEW27742.1"/>
    <property type="molecule type" value="Genomic_DNA"/>
</dbReference>
<dbReference type="Gene3D" id="3.30.2310.20">
    <property type="entry name" value="RelE-like"/>
    <property type="match status" value="1"/>
</dbReference>
<evidence type="ECO:0000313" key="2">
    <source>
        <dbReference type="EMBL" id="SEW27742.1"/>
    </source>
</evidence>
<protein>
    <submittedName>
        <fullName evidence="2">Plasmid stabilization system protein ParE</fullName>
    </submittedName>
</protein>
<gene>
    <name evidence="2" type="ORF">SAMN05216290_2426</name>
</gene>
<dbReference type="Pfam" id="PF05016">
    <property type="entry name" value="ParE_toxin"/>
    <property type="match status" value="1"/>
</dbReference>